<name>A0A0G0W740_UNCKA</name>
<proteinExistence type="predicted"/>
<dbReference type="Proteomes" id="UP000034544">
    <property type="component" value="Unassembled WGS sequence"/>
</dbReference>
<comment type="caution">
    <text evidence="1">The sequence shown here is derived from an EMBL/GenBank/DDBJ whole genome shotgun (WGS) entry which is preliminary data.</text>
</comment>
<gene>
    <name evidence="1" type="ORF">UU59_C0001G0030</name>
</gene>
<sequence>MNRLQELLVKAHKGTLHFSRMQESEKDATVTRIMKTTPGFDQDLRVLSKYLNASELDIVRLALAVLTFEVACVKENPDGMWVYIKDEDAEYSEIVLETSMFLPVVR</sequence>
<dbReference type="EMBL" id="LCBF01000001">
    <property type="protein sequence ID" value="KKS07857.1"/>
    <property type="molecule type" value="Genomic_DNA"/>
</dbReference>
<dbReference type="AlphaFoldDB" id="A0A0G0W740"/>
<organism evidence="1 2">
    <name type="scientific">candidate division WWE3 bacterium GW2011_GWE1_41_27</name>
    <dbReference type="NCBI Taxonomy" id="1619131"/>
    <lineage>
        <taxon>Bacteria</taxon>
        <taxon>Katanobacteria</taxon>
    </lineage>
</organism>
<evidence type="ECO:0000313" key="2">
    <source>
        <dbReference type="Proteomes" id="UP000034544"/>
    </source>
</evidence>
<reference evidence="1 2" key="1">
    <citation type="journal article" date="2015" name="Nature">
        <title>rRNA introns, odd ribosomes, and small enigmatic genomes across a large radiation of phyla.</title>
        <authorList>
            <person name="Brown C.T."/>
            <person name="Hug L.A."/>
            <person name="Thomas B.C."/>
            <person name="Sharon I."/>
            <person name="Castelle C.J."/>
            <person name="Singh A."/>
            <person name="Wilkins M.J."/>
            <person name="Williams K.H."/>
            <person name="Banfield J.F."/>
        </authorList>
    </citation>
    <scope>NUCLEOTIDE SEQUENCE [LARGE SCALE GENOMIC DNA]</scope>
</reference>
<accession>A0A0G0W740</accession>
<protein>
    <submittedName>
        <fullName evidence="1">Uncharacterized protein</fullName>
    </submittedName>
</protein>
<evidence type="ECO:0000313" key="1">
    <source>
        <dbReference type="EMBL" id="KKS07857.1"/>
    </source>
</evidence>